<dbReference type="InterPro" id="IPR036259">
    <property type="entry name" value="MFS_trans_sf"/>
</dbReference>
<dbReference type="GO" id="GO:0007040">
    <property type="term" value="P:lysosome organization"/>
    <property type="evidence" value="ECO:0007669"/>
    <property type="project" value="TreeGrafter"/>
</dbReference>
<comment type="subcellular location">
    <subcellularLocation>
        <location evidence="1">Endomembrane system</location>
        <topology evidence="1">Multi-pass membrane protein</topology>
    </subcellularLocation>
    <subcellularLocation>
        <location evidence="7">Lysosome membrane</location>
        <topology evidence="7">Multi-pass membrane protein</topology>
    </subcellularLocation>
</comment>
<dbReference type="Proteomes" id="UP000515156">
    <property type="component" value="Chromosome 7"/>
</dbReference>
<dbReference type="PANTHER" id="PTHR10981:SF0">
    <property type="entry name" value="BATTENIN"/>
    <property type="match status" value="1"/>
</dbReference>
<dbReference type="PIRSF" id="PIRSF015974">
    <property type="entry name" value="CLN3_BTN1"/>
    <property type="match status" value="1"/>
</dbReference>
<dbReference type="GeneID" id="115474617"/>
<evidence type="ECO:0000313" key="8">
    <source>
        <dbReference type="Proteomes" id="UP000515156"/>
    </source>
</evidence>
<evidence type="ECO:0000256" key="7">
    <source>
        <dbReference type="RuleBase" id="RU361113"/>
    </source>
</evidence>
<dbReference type="InterPro" id="IPR003492">
    <property type="entry name" value="Battenin_disease_Cln3"/>
</dbReference>
<evidence type="ECO:0000256" key="3">
    <source>
        <dbReference type="ARBA" id="ARBA00022448"/>
    </source>
</evidence>
<organism evidence="8 9">
    <name type="scientific">Microcaecilia unicolor</name>
    <dbReference type="NCBI Taxonomy" id="1415580"/>
    <lineage>
        <taxon>Eukaryota</taxon>
        <taxon>Metazoa</taxon>
        <taxon>Chordata</taxon>
        <taxon>Craniata</taxon>
        <taxon>Vertebrata</taxon>
        <taxon>Euteleostomi</taxon>
        <taxon>Amphibia</taxon>
        <taxon>Gymnophiona</taxon>
        <taxon>Siphonopidae</taxon>
        <taxon>Microcaecilia</taxon>
    </lineage>
</organism>
<comment type="similarity">
    <text evidence="2 7">Belongs to the battenin family.</text>
</comment>
<dbReference type="SUPFAM" id="SSF103473">
    <property type="entry name" value="MFS general substrate transporter"/>
    <property type="match status" value="1"/>
</dbReference>
<dbReference type="Pfam" id="PF02487">
    <property type="entry name" value="CLN3"/>
    <property type="match status" value="2"/>
</dbReference>
<dbReference type="PANTHER" id="PTHR10981">
    <property type="entry name" value="BATTENIN"/>
    <property type="match status" value="1"/>
</dbReference>
<proteinExistence type="inferred from homology"/>
<feature type="transmembrane region" description="Helical" evidence="7">
    <location>
        <begin position="318"/>
        <end position="339"/>
    </location>
</feature>
<dbReference type="RefSeq" id="XP_030066023.1">
    <property type="nucleotide sequence ID" value="XM_030210163.1"/>
</dbReference>
<dbReference type="AlphaFoldDB" id="A0A6P7YLY7"/>
<evidence type="ECO:0000256" key="2">
    <source>
        <dbReference type="ARBA" id="ARBA00007467"/>
    </source>
</evidence>
<dbReference type="CTD" id="1201"/>
<keyword evidence="5 7" id="KW-1133">Transmembrane helix</keyword>
<keyword evidence="7" id="KW-0458">Lysosome</keyword>
<gene>
    <name evidence="9" type="primary">CLN3</name>
</gene>
<reference evidence="9" key="1">
    <citation type="submission" date="2025-08" db="UniProtKB">
        <authorList>
            <consortium name="RefSeq"/>
        </authorList>
    </citation>
    <scope>IDENTIFICATION</scope>
</reference>
<keyword evidence="8" id="KW-1185">Reference proteome</keyword>
<feature type="transmembrane region" description="Helical" evidence="7">
    <location>
        <begin position="39"/>
        <end position="59"/>
    </location>
</feature>
<sequence length="411" mass="46314">MERRNMNWKQQSDSEWEDEEVGSFPLVPPLQASRWRNTAGFWLLGLCNNFAYVVMLSAAHDILRGQEAQNRTAEFEVFTTSISYNASSLPPLSSPPPNSNSSRYDCNAISTAAILLADILPTLVIKFTAPFFLHLVPYNYRVLLCFLTAAGSFLIVSYSTTITVSLLGVVFASISSGLGEISFLGLTAYYHSYFLLLIHPPSVPRWKWHTPAWRSLEATSDRQPLMDHDSCAQHTGVGSRNLTFSEKACIIPGLLKYMLPLSIVYFAEYFINQGLFELLYFKNTVLTHALQYRWYQMLYQAGVFISRSSVKCLSIKKIWMLALLQCVNMFFLLFAVYYLFIPSMYIIMTLIVYEGLLGGAAYVNTFNNISQESKEEHREFAMSAACVADTLGISLSGAVAIPVHNYFCNLS</sequence>
<keyword evidence="4 7" id="KW-0812">Transmembrane</keyword>
<comment type="caution">
    <text evidence="7">Lacks conserved residue(s) required for the propagation of feature annotation.</text>
</comment>
<dbReference type="PRINTS" id="PR01315">
    <property type="entry name" value="BATTENIN"/>
</dbReference>
<dbReference type="GO" id="GO:0012505">
    <property type="term" value="C:endomembrane system"/>
    <property type="evidence" value="ECO:0007669"/>
    <property type="project" value="UniProtKB-SubCell"/>
</dbReference>
<feature type="transmembrane region" description="Helical" evidence="7">
    <location>
        <begin position="108"/>
        <end position="135"/>
    </location>
</feature>
<evidence type="ECO:0000256" key="1">
    <source>
        <dbReference type="ARBA" id="ARBA00004127"/>
    </source>
</evidence>
<dbReference type="GO" id="GO:0005765">
    <property type="term" value="C:lysosomal membrane"/>
    <property type="evidence" value="ECO:0007669"/>
    <property type="project" value="UniProtKB-SubCell"/>
</dbReference>
<evidence type="ECO:0000256" key="6">
    <source>
        <dbReference type="ARBA" id="ARBA00023136"/>
    </source>
</evidence>
<evidence type="ECO:0000256" key="5">
    <source>
        <dbReference type="ARBA" id="ARBA00022989"/>
    </source>
</evidence>
<protein>
    <recommendedName>
        <fullName evidence="7">Battenin</fullName>
    </recommendedName>
</protein>
<evidence type="ECO:0000313" key="9">
    <source>
        <dbReference type="RefSeq" id="XP_030066023.1"/>
    </source>
</evidence>
<dbReference type="GO" id="GO:0051453">
    <property type="term" value="P:regulation of intracellular pH"/>
    <property type="evidence" value="ECO:0007669"/>
    <property type="project" value="TreeGrafter"/>
</dbReference>
<keyword evidence="3" id="KW-0813">Transport</keyword>
<feature type="transmembrane region" description="Helical" evidence="7">
    <location>
        <begin position="384"/>
        <end position="407"/>
    </location>
</feature>
<feature type="transmembrane region" description="Helical" evidence="7">
    <location>
        <begin position="142"/>
        <end position="175"/>
    </location>
</feature>
<keyword evidence="6 7" id="KW-0472">Membrane</keyword>
<accession>A0A6P7YLY7</accession>
<feature type="transmembrane region" description="Helical" evidence="7">
    <location>
        <begin position="345"/>
        <end position="363"/>
    </location>
</feature>
<name>A0A6P7YLY7_9AMPH</name>
<dbReference type="InterPro" id="IPR018460">
    <property type="entry name" value="Battenin_disease_Cln3_subgr"/>
</dbReference>
<evidence type="ECO:0000256" key="4">
    <source>
        <dbReference type="ARBA" id="ARBA00022692"/>
    </source>
</evidence>